<dbReference type="RefSeq" id="WP_103085004.1">
    <property type="nucleotide sequence ID" value="NZ_MNLH01000006.1"/>
</dbReference>
<feature type="transmembrane region" description="Helical" evidence="2">
    <location>
        <begin position="249"/>
        <end position="268"/>
    </location>
</feature>
<proteinExistence type="predicted"/>
<feature type="transmembrane region" description="Helical" evidence="2">
    <location>
        <begin position="385"/>
        <end position="409"/>
    </location>
</feature>
<protein>
    <recommendedName>
        <fullName evidence="5">Beta-carotene 15,15'-monooxygenase</fullName>
    </recommendedName>
</protein>
<feature type="transmembrane region" description="Helical" evidence="2">
    <location>
        <begin position="178"/>
        <end position="204"/>
    </location>
</feature>
<feature type="transmembrane region" description="Helical" evidence="2">
    <location>
        <begin position="74"/>
        <end position="95"/>
    </location>
</feature>
<dbReference type="OrthoDB" id="3742900at2"/>
<feature type="compositionally biased region" description="Low complexity" evidence="1">
    <location>
        <begin position="444"/>
        <end position="458"/>
    </location>
</feature>
<reference evidence="3 4" key="1">
    <citation type="submission" date="2016-10" db="EMBL/GenBank/DDBJ databases">
        <authorList>
            <person name="Varghese N."/>
        </authorList>
    </citation>
    <scope>NUCLEOTIDE SEQUENCE [LARGE SCALE GENOMIC DNA]</scope>
    <source>
        <strain evidence="3 4">KA00225</strain>
    </source>
</reference>
<dbReference type="EMBL" id="MNLH01000006">
    <property type="protein sequence ID" value="PNS42959.1"/>
    <property type="molecule type" value="Genomic_DNA"/>
</dbReference>
<keyword evidence="2" id="KW-1133">Transmembrane helix</keyword>
<accession>A0A2K1STV7</accession>
<evidence type="ECO:0008006" key="5">
    <source>
        <dbReference type="Google" id="ProtNLM"/>
    </source>
</evidence>
<feature type="region of interest" description="Disordered" evidence="1">
    <location>
        <begin position="495"/>
        <end position="543"/>
    </location>
</feature>
<feature type="transmembrane region" description="Helical" evidence="2">
    <location>
        <begin position="102"/>
        <end position="120"/>
    </location>
</feature>
<dbReference type="Pfam" id="PF19877">
    <property type="entry name" value="DUF6350"/>
    <property type="match status" value="1"/>
</dbReference>
<feature type="transmembrane region" description="Helical" evidence="2">
    <location>
        <begin position="329"/>
        <end position="354"/>
    </location>
</feature>
<comment type="caution">
    <text evidence="3">The sequence shown here is derived from an EMBL/GenBank/DDBJ whole genome shotgun (WGS) entry which is preliminary data.</text>
</comment>
<evidence type="ECO:0000313" key="3">
    <source>
        <dbReference type="EMBL" id="PNS42959.1"/>
    </source>
</evidence>
<sequence>MKRLKESVITFLKGIASPLIAIFVFALTIGLFLSLTLLVISIEEGTGSFSDSAMSIMCATLMLAQGVGLGLEGLVITVTPLGLTFLLIAFLAYLIRKFKGSIPVYIIGFICWIIINVIIYQNTSIELLDSLPIVLLKTSIIYIISICFAVIPHSDLINSLYNKFKQYINPIVPRIIKLSVVGALSTVIVYTIVSCIAVIVWSFVGYENVESFFTVLGMQQGSRILTTIACLAWLPNIALWALSWICGAGFSVGSVAHFAIGVAKYKQMPPVPVFGIFPHAISNHSQQMLVLSAVPAALFVLSLVILFLKKGCNIRVHISDKQIDYKKSLIDFGVSAVVLVCVASLSTIVMNILFNCCNGSLGQYRLKNIGVKAVESVQAVGHYTLLPFIAAWLVSLVGICLAYLILWLFNVIKDKYFAHNKDSVHNKDSEKSKSKLRTIANKPDANNSAVDNSSVNKSTSNKFGANRSVATKSGANSSDSNKYDEEYFEEVLSEEVFSEKPDKESFERKSIADENISDKNSKNKTLSSKRNVPRTIRSKAVKK</sequence>
<keyword evidence="2" id="KW-0812">Transmembrane</keyword>
<dbReference type="InterPro" id="IPR045931">
    <property type="entry name" value="DUF6350"/>
</dbReference>
<feature type="compositionally biased region" description="Polar residues" evidence="1">
    <location>
        <begin position="459"/>
        <end position="480"/>
    </location>
</feature>
<evidence type="ECO:0000313" key="4">
    <source>
        <dbReference type="Proteomes" id="UP000236146"/>
    </source>
</evidence>
<name>A0A2K1STV7_GARVA</name>
<feature type="transmembrane region" description="Helical" evidence="2">
    <location>
        <begin position="140"/>
        <end position="157"/>
    </location>
</feature>
<evidence type="ECO:0000256" key="1">
    <source>
        <dbReference type="SAM" id="MobiDB-lite"/>
    </source>
</evidence>
<feature type="region of interest" description="Disordered" evidence="1">
    <location>
        <begin position="424"/>
        <end position="481"/>
    </location>
</feature>
<feature type="compositionally biased region" description="Basic and acidic residues" evidence="1">
    <location>
        <begin position="424"/>
        <end position="433"/>
    </location>
</feature>
<feature type="transmembrane region" description="Helical" evidence="2">
    <location>
        <begin position="20"/>
        <end position="40"/>
    </location>
</feature>
<evidence type="ECO:0000256" key="2">
    <source>
        <dbReference type="SAM" id="Phobius"/>
    </source>
</evidence>
<organism evidence="3 4">
    <name type="scientific">Gardnerella vaginalis</name>
    <dbReference type="NCBI Taxonomy" id="2702"/>
    <lineage>
        <taxon>Bacteria</taxon>
        <taxon>Bacillati</taxon>
        <taxon>Actinomycetota</taxon>
        <taxon>Actinomycetes</taxon>
        <taxon>Bifidobacteriales</taxon>
        <taxon>Bifidobacteriaceae</taxon>
        <taxon>Gardnerella</taxon>
    </lineage>
</organism>
<feature type="compositionally biased region" description="Basic and acidic residues" evidence="1">
    <location>
        <begin position="497"/>
        <end position="521"/>
    </location>
</feature>
<keyword evidence="2" id="KW-0472">Membrane</keyword>
<dbReference type="AlphaFoldDB" id="A0A2K1STV7"/>
<dbReference type="Proteomes" id="UP000236146">
    <property type="component" value="Unassembled WGS sequence"/>
</dbReference>
<gene>
    <name evidence="3" type="ORF">BFS05_05690</name>
</gene>
<feature type="transmembrane region" description="Helical" evidence="2">
    <location>
        <begin position="288"/>
        <end position="308"/>
    </location>
</feature>